<dbReference type="EMBL" id="JASUXU010000026">
    <property type="protein sequence ID" value="KAK0320220.1"/>
    <property type="molecule type" value="Genomic_DNA"/>
</dbReference>
<evidence type="ECO:0000256" key="1">
    <source>
        <dbReference type="SAM" id="SignalP"/>
    </source>
</evidence>
<sequence length="121" mass="12430">MRYFSTFAAMLAVAPAIVLSSVTFDIYLGADQHGDCTGEALGKVTQSTDGIGGPEAFENAACIQVESPDACCTAVLYQHSNCTRVVGSLDGEIKASVLQVDFGGVQVSCGNVTATGSGQKM</sequence>
<feature type="signal peptide" evidence="1">
    <location>
        <begin position="1"/>
        <end position="20"/>
    </location>
</feature>
<reference evidence="2" key="1">
    <citation type="submission" date="2021-12" db="EMBL/GenBank/DDBJ databases">
        <title>Black yeast isolated from Biological Soil Crust.</title>
        <authorList>
            <person name="Kurbessoian T."/>
        </authorList>
    </citation>
    <scope>NUCLEOTIDE SEQUENCE</scope>
    <source>
        <strain evidence="2">CCFEE 5208</strain>
    </source>
</reference>
<evidence type="ECO:0008006" key="4">
    <source>
        <dbReference type="Google" id="ProtNLM"/>
    </source>
</evidence>
<evidence type="ECO:0000313" key="2">
    <source>
        <dbReference type="EMBL" id="KAK0320220.1"/>
    </source>
</evidence>
<protein>
    <recommendedName>
        <fullName evidence="4">Hydrophobin</fullName>
    </recommendedName>
</protein>
<keyword evidence="1" id="KW-0732">Signal</keyword>
<name>A0AAN6FQ47_9PEZI</name>
<accession>A0AAN6FQ47</accession>
<dbReference type="Proteomes" id="UP001168146">
    <property type="component" value="Unassembled WGS sequence"/>
</dbReference>
<comment type="caution">
    <text evidence="2">The sequence shown here is derived from an EMBL/GenBank/DDBJ whole genome shotgun (WGS) entry which is preliminary data.</text>
</comment>
<proteinExistence type="predicted"/>
<dbReference type="AlphaFoldDB" id="A0AAN6FQ47"/>
<feature type="chain" id="PRO_5043016784" description="Hydrophobin" evidence="1">
    <location>
        <begin position="21"/>
        <end position="121"/>
    </location>
</feature>
<evidence type="ECO:0000313" key="3">
    <source>
        <dbReference type="Proteomes" id="UP001168146"/>
    </source>
</evidence>
<gene>
    <name evidence="2" type="ORF">LTR82_008737</name>
</gene>
<organism evidence="2 3">
    <name type="scientific">Friedmanniomyces endolithicus</name>
    <dbReference type="NCBI Taxonomy" id="329885"/>
    <lineage>
        <taxon>Eukaryota</taxon>
        <taxon>Fungi</taxon>
        <taxon>Dikarya</taxon>
        <taxon>Ascomycota</taxon>
        <taxon>Pezizomycotina</taxon>
        <taxon>Dothideomycetes</taxon>
        <taxon>Dothideomycetidae</taxon>
        <taxon>Mycosphaerellales</taxon>
        <taxon>Teratosphaeriaceae</taxon>
        <taxon>Friedmanniomyces</taxon>
    </lineage>
</organism>